<evidence type="ECO:0000313" key="5">
    <source>
        <dbReference type="Proteomes" id="UP000572988"/>
    </source>
</evidence>
<sequence length="89" mass="11010">MKSVAQLLTEVKEERNREDKKLIEIQFEVRNEQVTMFFEYEEEQATQDNHYFIRHHHDPEFLDMETFQLLKEALDDEGIRHKQRRDVFL</sequence>
<dbReference type="RefSeq" id="WP_016424757.1">
    <property type="nucleotide sequence ID" value="NZ_CABKRV010000001.1"/>
</dbReference>
<dbReference type="AlphaFoldDB" id="A0A7Z7QQD3"/>
<proteinExistence type="predicted"/>
<dbReference type="Proteomes" id="UP000572988">
    <property type="component" value="Unassembled WGS sequence"/>
</dbReference>
<reference evidence="3" key="2">
    <citation type="submission" date="2018-06" db="EMBL/GenBank/DDBJ databases">
        <authorList>
            <consortium name="Pathogen Informatics"/>
            <person name="Doyle S."/>
        </authorList>
    </citation>
    <scope>NUCLEOTIDE SEQUENCE [LARGE SCALE GENOMIC DNA]</scope>
    <source>
        <strain evidence="3">NCTC12218</strain>
    </source>
</reference>
<evidence type="ECO:0000313" key="3">
    <source>
        <dbReference type="EMBL" id="SUM89559.1"/>
    </source>
</evidence>
<evidence type="ECO:0000313" key="2">
    <source>
        <dbReference type="EMBL" id="NHA34296.1"/>
    </source>
</evidence>
<gene>
    <name evidence="2" type="ORF">C1O36_07160</name>
    <name evidence="3" type="ORF">NCTC12218_01834</name>
</gene>
<dbReference type="EMBL" id="LR962863">
    <property type="protein sequence ID" value="CAD7360168.1"/>
    <property type="molecule type" value="Genomic_DNA"/>
</dbReference>
<protein>
    <submittedName>
        <fullName evidence="3">Uncharacterized protein</fullName>
    </submittedName>
</protein>
<dbReference type="EMBL" id="UHEF01000001">
    <property type="protein sequence ID" value="SUM89559.1"/>
    <property type="molecule type" value="Genomic_DNA"/>
</dbReference>
<dbReference type="GeneID" id="93790437"/>
<evidence type="ECO:0000313" key="1">
    <source>
        <dbReference type="EMBL" id="CAD7360168.1"/>
    </source>
</evidence>
<dbReference type="EMBL" id="POVK01000021">
    <property type="protein sequence ID" value="NHA34296.1"/>
    <property type="molecule type" value="Genomic_DNA"/>
</dbReference>
<keyword evidence="5" id="KW-1185">Reference proteome</keyword>
<organism evidence="3">
    <name type="scientific">Staphylococcus schleiferi</name>
    <dbReference type="NCBI Taxonomy" id="1295"/>
    <lineage>
        <taxon>Bacteria</taxon>
        <taxon>Bacillati</taxon>
        <taxon>Bacillota</taxon>
        <taxon>Bacilli</taxon>
        <taxon>Bacillales</taxon>
        <taxon>Staphylococcaceae</taxon>
        <taxon>Staphylococcus</taxon>
    </lineage>
</organism>
<evidence type="ECO:0000313" key="4">
    <source>
        <dbReference type="Proteomes" id="UP000264146"/>
    </source>
</evidence>
<reference evidence="2 5" key="1">
    <citation type="submission" date="2018-01" db="EMBL/GenBank/DDBJ databases">
        <title>Complete genome sequence of Staphylococcus Scheliferi isolated from human.</title>
        <authorList>
            <person name="Abouelkhair M.A."/>
            <person name="Bemis D.A."/>
            <person name="Kania S.A."/>
        </authorList>
    </citation>
    <scope>NUCLEOTIDE SEQUENCE [LARGE SCALE GENOMIC DNA]</scope>
    <source>
        <strain evidence="2 5">ATCC 43808</strain>
    </source>
</reference>
<accession>A0A7Z7QQD3</accession>
<dbReference type="Proteomes" id="UP000264146">
    <property type="component" value="Chromosome"/>
</dbReference>
<name>A0A7Z7QQD3_STASC</name>
<reference evidence="1 4" key="3">
    <citation type="submission" date="2020-11" db="EMBL/GenBank/DDBJ databases">
        <authorList>
            <consortium name="Pathogen Informatics"/>
        </authorList>
    </citation>
    <scope>NUCLEOTIDE SEQUENCE [LARGE SCALE GENOMIC DNA]</scope>
    <source>
        <strain evidence="1 4">NCTC12218</strain>
    </source>
</reference>